<proteinExistence type="predicted"/>
<evidence type="ECO:0000313" key="2">
    <source>
        <dbReference type="Proteomes" id="UP000569005"/>
    </source>
</evidence>
<dbReference type="EMBL" id="JACHEA010000001">
    <property type="protein sequence ID" value="MBB5339101.1"/>
    <property type="molecule type" value="Genomic_DNA"/>
</dbReference>
<keyword evidence="2" id="KW-1185">Reference proteome</keyword>
<protein>
    <submittedName>
        <fullName evidence="1">Uncharacterized protein</fullName>
    </submittedName>
</protein>
<gene>
    <name evidence="1" type="ORF">HDF13_001434</name>
</gene>
<comment type="caution">
    <text evidence="1">The sequence shown here is derived from an EMBL/GenBank/DDBJ whole genome shotgun (WGS) entry which is preliminary data.</text>
</comment>
<dbReference type="Proteomes" id="UP000569005">
    <property type="component" value="Unassembled WGS sequence"/>
</dbReference>
<evidence type="ECO:0000313" key="1">
    <source>
        <dbReference type="EMBL" id="MBB5339101.1"/>
    </source>
</evidence>
<organism evidence="1 2">
    <name type="scientific">Tunturiibacter gelidiferens</name>
    <dbReference type="NCBI Taxonomy" id="3069689"/>
    <lineage>
        <taxon>Bacteria</taxon>
        <taxon>Pseudomonadati</taxon>
        <taxon>Acidobacteriota</taxon>
        <taxon>Terriglobia</taxon>
        <taxon>Terriglobales</taxon>
        <taxon>Acidobacteriaceae</taxon>
        <taxon>Tunturiibacter</taxon>
    </lineage>
</organism>
<sequence length="41" mass="4614">MKFCSVQRVLLFHATTFRRRSVVKEAATSLTLDDVEGESGK</sequence>
<accession>A0ACC5NXD2</accession>
<reference evidence="1" key="1">
    <citation type="submission" date="2020-08" db="EMBL/GenBank/DDBJ databases">
        <title>Genomic Encyclopedia of Type Strains, Phase IV (KMG-V): Genome sequencing to study the core and pangenomes of soil and plant-associated prokaryotes.</title>
        <authorList>
            <person name="Whitman W."/>
        </authorList>
    </citation>
    <scope>NUCLEOTIDE SEQUENCE</scope>
    <source>
        <strain evidence="1">M8UP15</strain>
    </source>
</reference>
<name>A0ACC5NXD2_9BACT</name>